<gene>
    <name evidence="2" type="ORF">GpartN1_g2981.t1</name>
</gene>
<dbReference type="Proteomes" id="UP001061958">
    <property type="component" value="Unassembled WGS sequence"/>
</dbReference>
<evidence type="ECO:0000313" key="2">
    <source>
        <dbReference type="EMBL" id="GJQ11190.1"/>
    </source>
</evidence>
<dbReference type="SUPFAM" id="SSF51430">
    <property type="entry name" value="NAD(P)-linked oxidoreductase"/>
    <property type="match status" value="1"/>
</dbReference>
<dbReference type="AlphaFoldDB" id="A0A9C7PVN3"/>
<sequence length="363" mass="41604">MTMKYKNLGSSNLNVSQVCLGTMTFGEQNNEEESFAIMDFAVSKGINFFDTAEAYPSPIRSETAGRTEEIIGSWLVNKPREKIILATKVVGYQLNSHLPGNRKVPRSTEPQLARLDRANIEEAIEASLRRLRTDYVDLYQFHWPDRYVPFFHTGAFDISKVRKDMISFDEQVLTIKRLIDAGKIRYWGVCNETTYGICRLVEACDRLGVPRPVSIQNSYSLVNRRFEADLIEACYYYNIHLLPWSPLSRGALTGKYLENPQPEGARHTLFPDHMSQYFSDRVMEATKTYSDIAKRHQMKVSHLALAFCKSRWFIGSTIVGSTKIPQLQDNLDAFDIDLNENIIKEINDAYLKHGDAAQPFYLE</sequence>
<dbReference type="PANTHER" id="PTHR43364:SF17">
    <property type="entry name" value="ALDO KETO REDUCTASE"/>
    <property type="match status" value="1"/>
</dbReference>
<dbReference type="PANTHER" id="PTHR43364">
    <property type="entry name" value="NADH-SPECIFIC METHYLGLYOXAL REDUCTASE-RELATED"/>
    <property type="match status" value="1"/>
</dbReference>
<comment type="caution">
    <text evidence="2">The sequence shown here is derived from an EMBL/GenBank/DDBJ whole genome shotgun (WGS) entry which is preliminary data.</text>
</comment>
<dbReference type="InterPro" id="IPR036812">
    <property type="entry name" value="NAD(P)_OxRdtase_dom_sf"/>
</dbReference>
<keyword evidence="3" id="KW-1185">Reference proteome</keyword>
<evidence type="ECO:0000313" key="3">
    <source>
        <dbReference type="Proteomes" id="UP001061958"/>
    </source>
</evidence>
<dbReference type="CDD" id="cd19094">
    <property type="entry name" value="AKR_Tas-like"/>
    <property type="match status" value="1"/>
</dbReference>
<reference evidence="2" key="2">
    <citation type="submission" date="2022-01" db="EMBL/GenBank/DDBJ databases">
        <authorList>
            <person name="Hirooka S."/>
            <person name="Miyagishima S.Y."/>
        </authorList>
    </citation>
    <scope>NUCLEOTIDE SEQUENCE</scope>
    <source>
        <strain evidence="2">NBRC 102759</strain>
    </source>
</reference>
<evidence type="ECO:0000259" key="1">
    <source>
        <dbReference type="Pfam" id="PF00248"/>
    </source>
</evidence>
<proteinExistence type="predicted"/>
<dbReference type="InterPro" id="IPR050523">
    <property type="entry name" value="AKR_Detox_Biosynth"/>
</dbReference>
<accession>A0A9C7PVN3</accession>
<dbReference type="EMBL" id="BQMJ01000022">
    <property type="protein sequence ID" value="GJQ11190.1"/>
    <property type="molecule type" value="Genomic_DNA"/>
</dbReference>
<dbReference type="InterPro" id="IPR023210">
    <property type="entry name" value="NADP_OxRdtase_dom"/>
</dbReference>
<reference evidence="2" key="1">
    <citation type="journal article" date="2022" name="Proc. Natl. Acad. Sci. U.S.A.">
        <title>Life cycle and functional genomics of the unicellular red alga Galdieria for elucidating algal and plant evolution and industrial use.</title>
        <authorList>
            <person name="Hirooka S."/>
            <person name="Itabashi T."/>
            <person name="Ichinose T.M."/>
            <person name="Onuma R."/>
            <person name="Fujiwara T."/>
            <person name="Yamashita S."/>
            <person name="Jong L.W."/>
            <person name="Tomita R."/>
            <person name="Iwane A.H."/>
            <person name="Miyagishima S.Y."/>
        </authorList>
    </citation>
    <scope>NUCLEOTIDE SEQUENCE</scope>
    <source>
        <strain evidence="2">NBRC 102759</strain>
    </source>
</reference>
<dbReference type="OrthoDB" id="2310150at2759"/>
<feature type="domain" description="NADP-dependent oxidoreductase" evidence="1">
    <location>
        <begin position="18"/>
        <end position="349"/>
    </location>
</feature>
<protein>
    <recommendedName>
        <fullName evidence="1">NADP-dependent oxidoreductase domain-containing protein</fullName>
    </recommendedName>
</protein>
<name>A0A9C7PVN3_9RHOD</name>
<dbReference type="Gene3D" id="3.20.20.100">
    <property type="entry name" value="NADP-dependent oxidoreductase domain"/>
    <property type="match status" value="1"/>
</dbReference>
<dbReference type="Pfam" id="PF00248">
    <property type="entry name" value="Aldo_ket_red"/>
    <property type="match status" value="1"/>
</dbReference>
<organism evidence="2 3">
    <name type="scientific">Galdieria partita</name>
    <dbReference type="NCBI Taxonomy" id="83374"/>
    <lineage>
        <taxon>Eukaryota</taxon>
        <taxon>Rhodophyta</taxon>
        <taxon>Bangiophyceae</taxon>
        <taxon>Galdieriales</taxon>
        <taxon>Galdieriaceae</taxon>
        <taxon>Galdieria</taxon>
    </lineage>
</organism>